<reference evidence="4 5" key="1">
    <citation type="journal article" date="2015" name="Nature">
        <title>rRNA introns, odd ribosomes, and small enigmatic genomes across a large radiation of phyla.</title>
        <authorList>
            <person name="Brown C.T."/>
            <person name="Hug L.A."/>
            <person name="Thomas B.C."/>
            <person name="Sharon I."/>
            <person name="Castelle C.J."/>
            <person name="Singh A."/>
            <person name="Wilkins M.J."/>
            <person name="Williams K.H."/>
            <person name="Banfield J.F."/>
        </authorList>
    </citation>
    <scope>NUCLEOTIDE SEQUENCE [LARGE SCALE GENOMIC DNA]</scope>
</reference>
<protein>
    <submittedName>
        <fullName evidence="4">Bifunctional phosphoglucose/phosphomannose isomerase</fullName>
    </submittedName>
</protein>
<evidence type="ECO:0000256" key="2">
    <source>
        <dbReference type="ARBA" id="ARBA00023235"/>
    </source>
</evidence>
<dbReference type="GO" id="GO:1901135">
    <property type="term" value="P:carbohydrate derivative metabolic process"/>
    <property type="evidence" value="ECO:0007669"/>
    <property type="project" value="InterPro"/>
</dbReference>
<evidence type="ECO:0000313" key="4">
    <source>
        <dbReference type="EMBL" id="KKP45002.1"/>
    </source>
</evidence>
<accession>A0A0G0CNL8</accession>
<evidence type="ECO:0000256" key="1">
    <source>
        <dbReference type="ARBA" id="ARBA00010523"/>
    </source>
</evidence>
<organism evidence="4 5">
    <name type="scientific">Candidatus Woesebacteria bacterium GW2011_GWB1_33_22</name>
    <dbReference type="NCBI Taxonomy" id="1618566"/>
    <lineage>
        <taxon>Bacteria</taxon>
        <taxon>Candidatus Woeseibacteriota</taxon>
    </lineage>
</organism>
<dbReference type="Proteomes" id="UP000034778">
    <property type="component" value="Unassembled WGS sequence"/>
</dbReference>
<keyword evidence="2 4" id="KW-0413">Isomerase</keyword>
<dbReference type="GO" id="GO:0004476">
    <property type="term" value="F:mannose-6-phosphate isomerase activity"/>
    <property type="evidence" value="ECO:0007669"/>
    <property type="project" value="InterPro"/>
</dbReference>
<dbReference type="Pfam" id="PF10432">
    <property type="entry name" value="bact-PGI_C"/>
    <property type="match status" value="1"/>
</dbReference>
<comment type="caution">
    <text evidence="4">The sequence shown here is derived from an EMBL/GenBank/DDBJ whole genome shotgun (WGS) entry which is preliminary data.</text>
</comment>
<dbReference type="InterPro" id="IPR046348">
    <property type="entry name" value="SIS_dom_sf"/>
</dbReference>
<dbReference type="InterPro" id="IPR019490">
    <property type="entry name" value="Glu6P/Mann6P_isomerase_C"/>
</dbReference>
<dbReference type="PROSITE" id="PS51464">
    <property type="entry name" value="SIS"/>
    <property type="match status" value="1"/>
</dbReference>
<sequence length="338" mass="37549">MTNKLDSLGIEDSLNLFPEQIKRTYKEVIGNRLQVTGYENIIISGMGGSSNAGKIIQSWQEETNKIPLTIFNGYGLPGWVNEKTLVILNSYSGNTEETISAHDTARKFDCQIVGTSTGGKIGDLIKSGEIKGAVFSAGDTNPSGYPKSGLGVSFGALVGVLEKVGFLKNAESEINSALDELVEVRKTWNAQDTAKWLEGSLPVFFGSKIFLGALNAGRNAVCEIGRVFTQFYDFPEVNHVLIEALKEPALVLKNKYLFFESKLDNERIKLRYKITKDLFDEMGLNYKSYILKSKGFLGQLFEIVHYCTWIGFHLSILRNDDPGPEPWILKLKSAILNR</sequence>
<feature type="domain" description="SIS" evidence="3">
    <location>
        <begin position="29"/>
        <end position="175"/>
    </location>
</feature>
<dbReference type="STRING" id="1618566.UR35_C0004G0034"/>
<evidence type="ECO:0000259" key="3">
    <source>
        <dbReference type="PROSITE" id="PS51464"/>
    </source>
</evidence>
<name>A0A0G0CNL8_9BACT</name>
<dbReference type="InterPro" id="IPR001347">
    <property type="entry name" value="SIS_dom"/>
</dbReference>
<dbReference type="Gene3D" id="3.40.50.10490">
    <property type="entry name" value="Glucose-6-phosphate isomerase like protein, domain 1"/>
    <property type="match status" value="2"/>
</dbReference>
<dbReference type="GO" id="GO:0097367">
    <property type="term" value="F:carbohydrate derivative binding"/>
    <property type="evidence" value="ECO:0007669"/>
    <property type="project" value="InterPro"/>
</dbReference>
<dbReference type="GO" id="GO:0004347">
    <property type="term" value="F:glucose-6-phosphate isomerase activity"/>
    <property type="evidence" value="ECO:0007669"/>
    <property type="project" value="InterPro"/>
</dbReference>
<evidence type="ECO:0000313" key="5">
    <source>
        <dbReference type="Proteomes" id="UP000034778"/>
    </source>
</evidence>
<gene>
    <name evidence="4" type="ORF">UR35_C0004G0034</name>
</gene>
<dbReference type="EMBL" id="LBOW01000004">
    <property type="protein sequence ID" value="KKP45002.1"/>
    <property type="molecule type" value="Genomic_DNA"/>
</dbReference>
<dbReference type="GO" id="GO:0005975">
    <property type="term" value="P:carbohydrate metabolic process"/>
    <property type="evidence" value="ECO:0007669"/>
    <property type="project" value="InterPro"/>
</dbReference>
<dbReference type="SUPFAM" id="SSF53697">
    <property type="entry name" value="SIS domain"/>
    <property type="match status" value="1"/>
</dbReference>
<comment type="similarity">
    <text evidence="1">Belongs to the PGI/PMI family.</text>
</comment>
<dbReference type="AlphaFoldDB" id="A0A0G0CNL8"/>
<proteinExistence type="inferred from homology"/>